<protein>
    <submittedName>
        <fullName evidence="1">Uncharacterized protein</fullName>
    </submittedName>
</protein>
<evidence type="ECO:0000313" key="1">
    <source>
        <dbReference type="EMBL" id="MBA0709282.1"/>
    </source>
</evidence>
<comment type="caution">
    <text evidence="1">The sequence shown here is derived from an EMBL/GenBank/DDBJ whole genome shotgun (WGS) entry which is preliminary data.</text>
</comment>
<name>A0A7J8ZCH4_9ROSI</name>
<organism evidence="1 2">
    <name type="scientific">Gossypium laxum</name>
    <dbReference type="NCBI Taxonomy" id="34288"/>
    <lineage>
        <taxon>Eukaryota</taxon>
        <taxon>Viridiplantae</taxon>
        <taxon>Streptophyta</taxon>
        <taxon>Embryophyta</taxon>
        <taxon>Tracheophyta</taxon>
        <taxon>Spermatophyta</taxon>
        <taxon>Magnoliopsida</taxon>
        <taxon>eudicotyledons</taxon>
        <taxon>Gunneridae</taxon>
        <taxon>Pentapetalae</taxon>
        <taxon>rosids</taxon>
        <taxon>malvids</taxon>
        <taxon>Malvales</taxon>
        <taxon>Malvaceae</taxon>
        <taxon>Malvoideae</taxon>
        <taxon>Gossypium</taxon>
    </lineage>
</organism>
<reference evidence="1 2" key="1">
    <citation type="journal article" date="2019" name="Genome Biol. Evol.">
        <title>Insights into the evolution of the New World diploid cottons (Gossypium, subgenus Houzingenia) based on genome sequencing.</title>
        <authorList>
            <person name="Grover C.E."/>
            <person name="Arick M.A. 2nd"/>
            <person name="Thrash A."/>
            <person name="Conover J.L."/>
            <person name="Sanders W.S."/>
            <person name="Peterson D.G."/>
            <person name="Frelichowski J.E."/>
            <person name="Scheffler J.A."/>
            <person name="Scheffler B.E."/>
            <person name="Wendel J.F."/>
        </authorList>
    </citation>
    <scope>NUCLEOTIDE SEQUENCE [LARGE SCALE GENOMIC DNA]</scope>
    <source>
        <strain evidence="1">4</strain>
        <tissue evidence="1">Leaf</tissue>
    </source>
</reference>
<keyword evidence="2" id="KW-1185">Reference proteome</keyword>
<gene>
    <name evidence="1" type="ORF">Golax_024322</name>
</gene>
<dbReference type="EMBL" id="JABEZV010000004">
    <property type="protein sequence ID" value="MBA0709282.1"/>
    <property type="molecule type" value="Genomic_DNA"/>
</dbReference>
<dbReference type="AlphaFoldDB" id="A0A7J8ZCH4"/>
<proteinExistence type="predicted"/>
<accession>A0A7J8ZCH4</accession>
<dbReference type="Proteomes" id="UP000593574">
    <property type="component" value="Unassembled WGS sequence"/>
</dbReference>
<evidence type="ECO:0000313" key="2">
    <source>
        <dbReference type="Proteomes" id="UP000593574"/>
    </source>
</evidence>
<sequence length="130" mass="14121">MSGTESLFDDRIGEGEDSIADRNTKKVWFKDGSDDSLANMVVDSSLVSGVSWKDKLLGGSVSNSLDGAANLDLEFEDGDIRRSNLNGIPAIDFSDRITKILIKGMEFTVVVKLLGRNIGYGALYNRITSL</sequence>